<dbReference type="AlphaFoldDB" id="W7IUV6"/>
<dbReference type="EMBL" id="AYXG01000169">
    <property type="protein sequence ID" value="EWC60196.1"/>
    <property type="molecule type" value="Genomic_DNA"/>
</dbReference>
<keyword evidence="2" id="KW-0812">Transmembrane</keyword>
<gene>
    <name evidence="3" type="ORF">UO65_4543</name>
</gene>
<organism evidence="3 4">
    <name type="scientific">Actinokineospora spheciospongiae</name>
    <dbReference type="NCBI Taxonomy" id="909613"/>
    <lineage>
        <taxon>Bacteria</taxon>
        <taxon>Bacillati</taxon>
        <taxon>Actinomycetota</taxon>
        <taxon>Actinomycetes</taxon>
        <taxon>Pseudonocardiales</taxon>
        <taxon>Pseudonocardiaceae</taxon>
        <taxon>Actinokineospora</taxon>
    </lineage>
</organism>
<dbReference type="RefSeq" id="WP_035285961.1">
    <property type="nucleotide sequence ID" value="NZ_AYXG01000169.1"/>
</dbReference>
<feature type="region of interest" description="Disordered" evidence="1">
    <location>
        <begin position="82"/>
        <end position="101"/>
    </location>
</feature>
<feature type="transmembrane region" description="Helical" evidence="2">
    <location>
        <begin position="41"/>
        <end position="63"/>
    </location>
</feature>
<comment type="caution">
    <text evidence="3">The sequence shown here is derived from an EMBL/GenBank/DDBJ whole genome shotgun (WGS) entry which is preliminary data.</text>
</comment>
<evidence type="ECO:0000313" key="3">
    <source>
        <dbReference type="EMBL" id="EWC60196.1"/>
    </source>
</evidence>
<dbReference type="eggNOG" id="ENOG5031JEP">
    <property type="taxonomic scope" value="Bacteria"/>
</dbReference>
<keyword evidence="2" id="KW-0472">Membrane</keyword>
<accession>A0A8E2X2D2</accession>
<dbReference type="InterPro" id="IPR045635">
    <property type="entry name" value="DUF6412"/>
</dbReference>
<evidence type="ECO:0008006" key="5">
    <source>
        <dbReference type="Google" id="ProtNLM"/>
    </source>
</evidence>
<proteinExistence type="predicted"/>
<evidence type="ECO:0000313" key="4">
    <source>
        <dbReference type="Proteomes" id="UP000019277"/>
    </source>
</evidence>
<name>W7IUV6_9PSEU</name>
<sequence>MVSVGMRLRLLLALFLPALFVVLPTTGGSGAAASAVGLGVMAAAVVCAVVVVGLVVAVAPAGVRAISLRERARLVSAVRLRDPDARGRTRPRAPSRGGATA</sequence>
<evidence type="ECO:0000256" key="2">
    <source>
        <dbReference type="SAM" id="Phobius"/>
    </source>
</evidence>
<dbReference type="Proteomes" id="UP000019277">
    <property type="component" value="Unassembled WGS sequence"/>
</dbReference>
<reference evidence="3 4" key="1">
    <citation type="journal article" date="2014" name="Genome Announc.">
        <title>Draft Genome Sequence of the Antitrypanosomally Active Sponge-Associated Bacterium Actinokineospora sp. Strain EG49.</title>
        <authorList>
            <person name="Harjes J."/>
            <person name="Ryu T."/>
            <person name="Abdelmohsen U.R."/>
            <person name="Moitinho-Silva L."/>
            <person name="Horn H."/>
            <person name="Ravasi T."/>
            <person name="Hentschel U."/>
        </authorList>
    </citation>
    <scope>NUCLEOTIDE SEQUENCE [LARGE SCALE GENOMIC DNA]</scope>
    <source>
        <strain evidence="3 4">EG49</strain>
    </source>
</reference>
<protein>
    <recommendedName>
        <fullName evidence="5">Integral membrane protein</fullName>
    </recommendedName>
</protein>
<dbReference type="PATRIC" id="fig|909613.9.peg.4545"/>
<evidence type="ECO:0000256" key="1">
    <source>
        <dbReference type="SAM" id="MobiDB-lite"/>
    </source>
</evidence>
<dbReference type="Pfam" id="PF19950">
    <property type="entry name" value="DUF6412"/>
    <property type="match status" value="1"/>
</dbReference>
<dbReference type="OrthoDB" id="3700882at2"/>
<accession>W7IUV6</accession>
<keyword evidence="2" id="KW-1133">Transmembrane helix</keyword>
<keyword evidence="4" id="KW-1185">Reference proteome</keyword>